<dbReference type="Pfam" id="PF01965">
    <property type="entry name" value="DJ-1_PfpI"/>
    <property type="match status" value="1"/>
</dbReference>
<accession>A0A1I2BRV3</accession>
<evidence type="ECO:0000313" key="5">
    <source>
        <dbReference type="Proteomes" id="UP000236729"/>
    </source>
</evidence>
<dbReference type="Proteomes" id="UP000199690">
    <property type="component" value="Unassembled WGS sequence"/>
</dbReference>
<protein>
    <submittedName>
        <fullName evidence="2">DJ-1/PfpI family protein</fullName>
    </submittedName>
</protein>
<feature type="domain" description="DJ-1/PfpI" evidence="1">
    <location>
        <begin position="5"/>
        <end position="172"/>
    </location>
</feature>
<dbReference type="AlphaFoldDB" id="A0A1H6AL51"/>
<dbReference type="GO" id="GO:0006355">
    <property type="term" value="P:regulation of DNA-templated transcription"/>
    <property type="evidence" value="ECO:0007669"/>
    <property type="project" value="TreeGrafter"/>
</dbReference>
<evidence type="ECO:0000313" key="4">
    <source>
        <dbReference type="Proteomes" id="UP000199690"/>
    </source>
</evidence>
<dbReference type="CDD" id="cd03139">
    <property type="entry name" value="GATase1_PfpI_2"/>
    <property type="match status" value="1"/>
</dbReference>
<dbReference type="SUPFAM" id="SSF52317">
    <property type="entry name" value="Class I glutamine amidotransferase-like"/>
    <property type="match status" value="1"/>
</dbReference>
<gene>
    <name evidence="2" type="ORF">SAMN02982929_02363</name>
    <name evidence="3" type="ORF">SAMN05216506_112197</name>
</gene>
<dbReference type="InterPro" id="IPR029062">
    <property type="entry name" value="Class_I_gatase-like"/>
</dbReference>
<dbReference type="Gene3D" id="3.40.50.880">
    <property type="match status" value="1"/>
</dbReference>
<accession>A0A1H6AL51</accession>
<keyword evidence="4" id="KW-1185">Reference proteome</keyword>
<dbReference type="PANTHER" id="PTHR43130">
    <property type="entry name" value="ARAC-FAMILY TRANSCRIPTIONAL REGULATOR"/>
    <property type="match status" value="1"/>
</dbReference>
<dbReference type="EMBL" id="FNVB01000003">
    <property type="protein sequence ID" value="SEG48894.1"/>
    <property type="molecule type" value="Genomic_DNA"/>
</dbReference>
<dbReference type="SMR" id="A0A1H6AL51"/>
<organism evidence="2 5">
    <name type="scientific">Saccharopolyspora kobensis</name>
    <dbReference type="NCBI Taxonomy" id="146035"/>
    <lineage>
        <taxon>Bacteria</taxon>
        <taxon>Bacillati</taxon>
        <taxon>Actinomycetota</taxon>
        <taxon>Actinomycetes</taxon>
        <taxon>Pseudonocardiales</taxon>
        <taxon>Pseudonocardiaceae</taxon>
        <taxon>Saccharopolyspora</taxon>
    </lineage>
</organism>
<sequence length="237" mass="24683">MAEEKTIAFVLYPGCTILDLVGPLQVLSMFSAMRPEFRVTVVAEGLETCGTDTPLQVGADRTFADVPAPDVVVVPGGGTPTLRAAIHEPLLAYLRGVAPGADLVASVCTGSLILGAAGLLEGRRATTHWAVLDVLAEFGATPVGERWVQDGPVLTAAGVSAGIDMALHLVEELAGAEVARTVQFGIEYDPEPPHGGLEWSEAPRALYATVAEQWLQEGLGTHPLAERLAARLNGSAG</sequence>
<dbReference type="EMBL" id="FOME01000012">
    <property type="protein sequence ID" value="SFE58598.1"/>
    <property type="molecule type" value="Genomic_DNA"/>
</dbReference>
<dbReference type="RefSeq" id="WP_093356842.1">
    <property type="nucleotide sequence ID" value="NZ_FNVB01000003.1"/>
</dbReference>
<dbReference type="Proteomes" id="UP000236729">
    <property type="component" value="Unassembled WGS sequence"/>
</dbReference>
<reference evidence="4 5" key="2">
    <citation type="submission" date="2016-10" db="EMBL/GenBank/DDBJ databases">
        <authorList>
            <person name="Varghese N."/>
            <person name="Submissions S."/>
        </authorList>
    </citation>
    <scope>NUCLEOTIDE SEQUENCE [LARGE SCALE GENOMIC DNA]</scope>
    <source>
        <strain evidence="5">ATCC 20501</strain>
        <strain evidence="3 4">CGMCC 4.3529</strain>
    </source>
</reference>
<dbReference type="PANTHER" id="PTHR43130:SF2">
    <property type="entry name" value="DJ-1_PFPI DOMAIN-CONTAINING PROTEIN"/>
    <property type="match status" value="1"/>
</dbReference>
<dbReference type="InterPro" id="IPR052158">
    <property type="entry name" value="INH-QAR"/>
</dbReference>
<proteinExistence type="predicted"/>
<dbReference type="InterPro" id="IPR002818">
    <property type="entry name" value="DJ-1/PfpI"/>
</dbReference>
<evidence type="ECO:0000313" key="3">
    <source>
        <dbReference type="EMBL" id="SFE58598.1"/>
    </source>
</evidence>
<evidence type="ECO:0000313" key="2">
    <source>
        <dbReference type="EMBL" id="SEG48894.1"/>
    </source>
</evidence>
<evidence type="ECO:0000259" key="1">
    <source>
        <dbReference type="Pfam" id="PF01965"/>
    </source>
</evidence>
<name>A0A1H6AL51_9PSEU</name>
<reference evidence="2" key="1">
    <citation type="submission" date="2016-10" db="EMBL/GenBank/DDBJ databases">
        <authorList>
            <person name="de Groot N.N."/>
        </authorList>
    </citation>
    <scope>NUCLEOTIDE SEQUENCE [LARGE SCALE GENOMIC DNA]</scope>
    <source>
        <strain evidence="2">ATCC 20501</strain>
    </source>
</reference>